<organism evidence="1 3">
    <name type="scientific">Treponema phagedenis</name>
    <dbReference type="NCBI Taxonomy" id="162"/>
    <lineage>
        <taxon>Bacteria</taxon>
        <taxon>Pseudomonadati</taxon>
        <taxon>Spirochaetota</taxon>
        <taxon>Spirochaetia</taxon>
        <taxon>Spirochaetales</taxon>
        <taxon>Treponemataceae</taxon>
        <taxon>Treponema</taxon>
    </lineage>
</organism>
<dbReference type="Proteomes" id="UP000042527">
    <property type="component" value="Unassembled WGS sequence"/>
</dbReference>
<dbReference type="Proteomes" id="UP000323594">
    <property type="component" value="Chromosome"/>
</dbReference>
<reference evidence="3" key="1">
    <citation type="submission" date="2015-01" db="EMBL/GenBank/DDBJ databases">
        <authorList>
            <person name="Manzoor Shahid"/>
            <person name="Zubair Saima"/>
        </authorList>
    </citation>
    <scope>NUCLEOTIDE SEQUENCE [LARGE SCALE GENOMIC DNA]</scope>
    <source>
        <strain evidence="3">V1</strain>
    </source>
</reference>
<protein>
    <submittedName>
        <fullName evidence="1">Uncharacterized protein</fullName>
    </submittedName>
</protein>
<gene>
    <name evidence="2" type="ORF">FUT82_06315</name>
    <name evidence="1" type="ORF">TPHV1_90008</name>
</gene>
<proteinExistence type="predicted"/>
<dbReference type="AlphaFoldDB" id="A0A0B7GXH8"/>
<evidence type="ECO:0000313" key="3">
    <source>
        <dbReference type="Proteomes" id="UP000042527"/>
    </source>
</evidence>
<dbReference type="EMBL" id="CP042817">
    <property type="protein sequence ID" value="QEJ97644.1"/>
    <property type="molecule type" value="Genomic_DNA"/>
</dbReference>
<dbReference type="EMBL" id="CDNC01000051">
    <property type="protein sequence ID" value="CEM63379.1"/>
    <property type="molecule type" value="Genomic_DNA"/>
</dbReference>
<dbReference type="RefSeq" id="WP_002699942.1">
    <property type="nucleotide sequence ID" value="NZ_CDNC01000051.1"/>
</dbReference>
<evidence type="ECO:0000313" key="2">
    <source>
        <dbReference type="EMBL" id="QEJ97644.1"/>
    </source>
</evidence>
<name>A0A0B7GXH8_TREPH</name>
<sequence>MKDDIFDTLGEIFGLALNEFVSTEMQKEYDAIVAENTKLKDFINEHDFYKKQKNSVTIKTAQGTEEITYRTADDTKPKADTAGTNVDWTSYKKNNSINFDV</sequence>
<keyword evidence="3" id="KW-1185">Reference proteome</keyword>
<dbReference type="GeneID" id="57752748"/>
<evidence type="ECO:0000313" key="1">
    <source>
        <dbReference type="EMBL" id="CEM63379.1"/>
    </source>
</evidence>
<reference evidence="2 4" key="3">
    <citation type="submission" date="2019-08" db="EMBL/GenBank/DDBJ databases">
        <authorList>
            <person name="Kuhnert P."/>
        </authorList>
    </citation>
    <scope>NUCLEOTIDE SEQUENCE [LARGE SCALE GENOMIC DNA]</scope>
    <source>
        <strain evidence="2 4">B36.5</strain>
    </source>
</reference>
<evidence type="ECO:0000313" key="4">
    <source>
        <dbReference type="Proteomes" id="UP000323594"/>
    </source>
</evidence>
<accession>A0A0B7GXH8</accession>
<reference evidence="1" key="2">
    <citation type="submission" date="2015-01" db="EMBL/GenBank/DDBJ databases">
        <authorList>
            <person name="Xiang T."/>
            <person name="Song Y."/>
            <person name="Huang L."/>
            <person name="Wang B."/>
            <person name="Wu P."/>
        </authorList>
    </citation>
    <scope>NUCLEOTIDE SEQUENCE [LARGE SCALE GENOMIC DNA]</scope>
    <source>
        <strain evidence="1">V1</strain>
    </source>
</reference>